<evidence type="ECO:0000259" key="1">
    <source>
        <dbReference type="Pfam" id="PF00296"/>
    </source>
</evidence>
<dbReference type="Gene3D" id="3.20.20.30">
    <property type="entry name" value="Luciferase-like domain"/>
    <property type="match status" value="1"/>
</dbReference>
<sequence length="160" mass="17008">MRSIWNGDVVSEGLGAMGPTPVQPGGPEILIGAGTPQAVRRVGRYADGFIAAAANAPAVNDLYQIALESWESEGRTGRPRLAGVASYALGPNAADKVGGYIRHYYSFLGDAAENMARNAISTPEAIKDTIRDMEGIGMDEVVFLPSVAEMDQLERLEDII</sequence>
<dbReference type="Pfam" id="PF00296">
    <property type="entry name" value="Bac_luciferase"/>
    <property type="match status" value="1"/>
</dbReference>
<dbReference type="Proteomes" id="UP001174909">
    <property type="component" value="Unassembled WGS sequence"/>
</dbReference>
<comment type="caution">
    <text evidence="2">The sequence shown here is derived from an EMBL/GenBank/DDBJ whole genome shotgun (WGS) entry which is preliminary data.</text>
</comment>
<evidence type="ECO:0000313" key="2">
    <source>
        <dbReference type="EMBL" id="CAI8006688.1"/>
    </source>
</evidence>
<dbReference type="GO" id="GO:0016705">
    <property type="term" value="F:oxidoreductase activity, acting on paired donors, with incorporation or reduction of molecular oxygen"/>
    <property type="evidence" value="ECO:0007669"/>
    <property type="project" value="InterPro"/>
</dbReference>
<feature type="domain" description="Luciferase-like" evidence="1">
    <location>
        <begin position="5"/>
        <end position="115"/>
    </location>
</feature>
<reference evidence="2" key="1">
    <citation type="submission" date="2023-03" db="EMBL/GenBank/DDBJ databases">
        <authorList>
            <person name="Steffen K."/>
            <person name="Cardenas P."/>
        </authorList>
    </citation>
    <scope>NUCLEOTIDE SEQUENCE</scope>
</reference>
<gene>
    <name evidence="2" type="ORF">GBAR_LOCUS4849</name>
</gene>
<dbReference type="EMBL" id="CASHTH010000709">
    <property type="protein sequence ID" value="CAI8006688.1"/>
    <property type="molecule type" value="Genomic_DNA"/>
</dbReference>
<dbReference type="InterPro" id="IPR036661">
    <property type="entry name" value="Luciferase-like_sf"/>
</dbReference>
<accession>A0AA35R8C4</accession>
<evidence type="ECO:0000313" key="3">
    <source>
        <dbReference type="Proteomes" id="UP001174909"/>
    </source>
</evidence>
<keyword evidence="3" id="KW-1185">Reference proteome</keyword>
<protein>
    <recommendedName>
        <fullName evidence="1">Luciferase-like domain-containing protein</fullName>
    </recommendedName>
</protein>
<name>A0AA35R8C4_GEOBA</name>
<dbReference type="InterPro" id="IPR011251">
    <property type="entry name" value="Luciferase-like_dom"/>
</dbReference>
<dbReference type="SUPFAM" id="SSF51679">
    <property type="entry name" value="Bacterial luciferase-like"/>
    <property type="match status" value="1"/>
</dbReference>
<organism evidence="2 3">
    <name type="scientific">Geodia barretti</name>
    <name type="common">Barrett's horny sponge</name>
    <dbReference type="NCBI Taxonomy" id="519541"/>
    <lineage>
        <taxon>Eukaryota</taxon>
        <taxon>Metazoa</taxon>
        <taxon>Porifera</taxon>
        <taxon>Demospongiae</taxon>
        <taxon>Heteroscleromorpha</taxon>
        <taxon>Tetractinellida</taxon>
        <taxon>Astrophorina</taxon>
        <taxon>Geodiidae</taxon>
        <taxon>Geodia</taxon>
    </lineage>
</organism>
<dbReference type="AlphaFoldDB" id="A0AA35R8C4"/>
<proteinExistence type="predicted"/>